<organism evidence="1 2">
    <name type="scientific">Acinetobacter johnsonii</name>
    <dbReference type="NCBI Taxonomy" id="40214"/>
    <lineage>
        <taxon>Bacteria</taxon>
        <taxon>Pseudomonadati</taxon>
        <taxon>Pseudomonadota</taxon>
        <taxon>Gammaproteobacteria</taxon>
        <taxon>Moraxellales</taxon>
        <taxon>Moraxellaceae</taxon>
        <taxon>Acinetobacter</taxon>
    </lineage>
</organism>
<dbReference type="EMBL" id="CP121776">
    <property type="protein sequence ID" value="WMG17637.1"/>
    <property type="molecule type" value="Genomic_DNA"/>
</dbReference>
<dbReference type="RefSeq" id="WP_058952023.1">
    <property type="nucleotide sequence ID" value="NZ_CP121776.1"/>
</dbReference>
<protein>
    <submittedName>
        <fullName evidence="1">Phage tail terminator-like protein</fullName>
    </submittedName>
</protein>
<dbReference type="AlphaFoldDB" id="A0AAJ6IFI2"/>
<name>A0AAJ6IFI2_ACIJO</name>
<reference evidence="1 2" key="1">
    <citation type="submission" date="2023-04" db="EMBL/GenBank/DDBJ databases">
        <title>Acinetobacter johnsonii isolate AYTCM encoding NDM-1, OXA-58 and PER-1.</title>
        <authorList>
            <person name="Tian C."/>
            <person name="Wang S."/>
            <person name="Fan X."/>
            <person name="Xia D."/>
        </authorList>
    </citation>
    <scope>NUCLEOTIDE SEQUENCE [LARGE SCALE GENOMIC DNA]</scope>
    <source>
        <strain evidence="1 2">AYTCM</strain>
    </source>
</reference>
<keyword evidence="2" id="KW-1185">Reference proteome</keyword>
<evidence type="ECO:0000313" key="1">
    <source>
        <dbReference type="EMBL" id="WMG17637.1"/>
    </source>
</evidence>
<dbReference type="Proteomes" id="UP001244586">
    <property type="component" value="Chromosome"/>
</dbReference>
<evidence type="ECO:0000313" key="2">
    <source>
        <dbReference type="Proteomes" id="UP001244586"/>
    </source>
</evidence>
<sequence length="163" mass="18414">MMTLTQAEIEIYKRIGQFADRSKYLIGSTLLLIGDNSNNLGTELNTTLENIVVRTENQMNGEGKPFKAPANKPWCKVSIQYADSQVASIGDNPCIRDYGIISIQCFTPRNNGTLTMTALCDQWRELLQSFGVSHLEVYKVHAPQSMDDQDFYAKIIRAEFRVN</sequence>
<accession>A0AAJ6IFI2</accession>
<gene>
    <name evidence="1" type="ORF">QBJ73_14845</name>
</gene>
<dbReference type="Gene3D" id="3.30.2000.20">
    <property type="match status" value="1"/>
</dbReference>
<proteinExistence type="predicted"/>